<dbReference type="RefSeq" id="WP_309390464.1">
    <property type="nucleotide sequence ID" value="NZ_JADBEO010000013.1"/>
</dbReference>
<reference evidence="2" key="1">
    <citation type="submission" date="2020-10" db="EMBL/GenBank/DDBJ databases">
        <authorList>
            <person name="Abbas A."/>
            <person name="Razzaq R."/>
            <person name="Waqas M."/>
            <person name="Abbas N."/>
            <person name="Nielsen T.K."/>
            <person name="Hansen L.H."/>
            <person name="Hussain S."/>
            <person name="Shahid M."/>
        </authorList>
    </citation>
    <scope>NUCLEOTIDE SEQUENCE</scope>
    <source>
        <strain evidence="2">S14</strain>
    </source>
</reference>
<feature type="transmembrane region" description="Helical" evidence="1">
    <location>
        <begin position="12"/>
        <end position="36"/>
    </location>
</feature>
<dbReference type="InterPro" id="IPR025961">
    <property type="entry name" value="Metal_resist"/>
</dbReference>
<name>A0ABU1DEH0_9HYPH</name>
<evidence type="ECO:0000313" key="3">
    <source>
        <dbReference type="Proteomes" id="UP001181622"/>
    </source>
</evidence>
<dbReference type="EMBL" id="JADBEO010000013">
    <property type="protein sequence ID" value="MDR4306511.1"/>
    <property type="molecule type" value="Genomic_DNA"/>
</dbReference>
<protein>
    <submittedName>
        <fullName evidence="2">Periplasmic heavy metal sensor</fullName>
    </submittedName>
</protein>
<keyword evidence="1" id="KW-0472">Membrane</keyword>
<sequence length="151" mass="16891">MTARRPHSLVYLLLALSVALNLVAVGYLGYIAYAGYKVKGGKGPRNIENTIEFISNRYPKSVGDKIRTRLLDRKFELSQALDELKVARRASRRAMREDPVNKEHVEAAFAALRDKAQNFQKLVHGAIVDALPDLPESDRDEIDKGADAEDK</sequence>
<gene>
    <name evidence="2" type="ORF">IHQ68_07765</name>
</gene>
<keyword evidence="1" id="KW-0812">Transmembrane</keyword>
<accession>A0ABU1DEH0</accession>
<proteinExistence type="predicted"/>
<comment type="caution">
    <text evidence="2">The sequence shown here is derived from an EMBL/GenBank/DDBJ whole genome shotgun (WGS) entry which is preliminary data.</text>
</comment>
<evidence type="ECO:0000256" key="1">
    <source>
        <dbReference type="SAM" id="Phobius"/>
    </source>
</evidence>
<keyword evidence="1" id="KW-1133">Transmembrane helix</keyword>
<organism evidence="2 3">
    <name type="scientific">Chelatococcus sambhunathii</name>
    <dbReference type="NCBI Taxonomy" id="363953"/>
    <lineage>
        <taxon>Bacteria</taxon>
        <taxon>Pseudomonadati</taxon>
        <taxon>Pseudomonadota</taxon>
        <taxon>Alphaproteobacteria</taxon>
        <taxon>Hyphomicrobiales</taxon>
        <taxon>Chelatococcaceae</taxon>
        <taxon>Chelatococcus</taxon>
    </lineage>
</organism>
<keyword evidence="3" id="KW-1185">Reference proteome</keyword>
<dbReference type="Proteomes" id="UP001181622">
    <property type="component" value="Unassembled WGS sequence"/>
</dbReference>
<evidence type="ECO:0000313" key="2">
    <source>
        <dbReference type="EMBL" id="MDR4306511.1"/>
    </source>
</evidence>
<dbReference type="Pfam" id="PF13801">
    <property type="entry name" value="Metal_resist"/>
    <property type="match status" value="1"/>
</dbReference>